<keyword evidence="8" id="KW-1185">Reference proteome</keyword>
<evidence type="ECO:0000256" key="3">
    <source>
        <dbReference type="ARBA" id="ARBA00022801"/>
    </source>
</evidence>
<evidence type="ECO:0000256" key="2">
    <source>
        <dbReference type="ARBA" id="ARBA00022670"/>
    </source>
</evidence>
<evidence type="ECO:0000313" key="8">
    <source>
        <dbReference type="Proteomes" id="UP000298061"/>
    </source>
</evidence>
<dbReference type="AlphaFoldDB" id="A0A4Z0A7Z5"/>
<evidence type="ECO:0000256" key="1">
    <source>
        <dbReference type="ARBA" id="ARBA00005234"/>
    </source>
</evidence>
<evidence type="ECO:0000256" key="5">
    <source>
        <dbReference type="SAM" id="MobiDB-lite"/>
    </source>
</evidence>
<keyword evidence="4" id="KW-0788">Thiol protease</keyword>
<protein>
    <recommendedName>
        <fullName evidence="6">Ubiquitin-like protease family profile domain-containing protein</fullName>
    </recommendedName>
</protein>
<dbReference type="PANTHER" id="PTHR12606">
    <property type="entry name" value="SENTRIN/SUMO-SPECIFIC PROTEASE"/>
    <property type="match status" value="1"/>
</dbReference>
<dbReference type="Pfam" id="PF02902">
    <property type="entry name" value="Peptidase_C48"/>
    <property type="match status" value="1"/>
</dbReference>
<keyword evidence="2" id="KW-0645">Protease</keyword>
<gene>
    <name evidence="7" type="ORF">EWM64_g810</name>
</gene>
<feature type="compositionally biased region" description="Polar residues" evidence="5">
    <location>
        <begin position="564"/>
        <end position="573"/>
    </location>
</feature>
<dbReference type="SUPFAM" id="SSF54001">
    <property type="entry name" value="Cysteine proteinases"/>
    <property type="match status" value="1"/>
</dbReference>
<dbReference type="Gene3D" id="3.40.395.10">
    <property type="entry name" value="Adenoviral Proteinase, Chain A"/>
    <property type="match status" value="1"/>
</dbReference>
<reference evidence="7 8" key="1">
    <citation type="submission" date="2019-02" db="EMBL/GenBank/DDBJ databases">
        <title>Genome sequencing of the rare red list fungi Hericium alpestre (H. flagellum).</title>
        <authorList>
            <person name="Buettner E."/>
            <person name="Kellner H."/>
        </authorList>
    </citation>
    <scope>NUCLEOTIDE SEQUENCE [LARGE SCALE GENOMIC DNA]</scope>
    <source>
        <strain evidence="7 8">DSM 108284</strain>
    </source>
</reference>
<dbReference type="InterPro" id="IPR003653">
    <property type="entry name" value="Peptidase_C48_C"/>
</dbReference>
<dbReference type="PANTHER" id="PTHR12606:SF151">
    <property type="entry name" value="UBIQUITIN-LIKE PROTEASE FAMILY PROFILE DOMAIN-CONTAINING PROTEIN"/>
    <property type="match status" value="1"/>
</dbReference>
<dbReference type="GO" id="GO:0006508">
    <property type="term" value="P:proteolysis"/>
    <property type="evidence" value="ECO:0007669"/>
    <property type="project" value="UniProtKB-KW"/>
</dbReference>
<feature type="compositionally biased region" description="Basic and acidic residues" evidence="5">
    <location>
        <begin position="1"/>
        <end position="32"/>
    </location>
</feature>
<feature type="region of interest" description="Disordered" evidence="5">
    <location>
        <begin position="1"/>
        <end position="35"/>
    </location>
</feature>
<dbReference type="STRING" id="135208.A0A4Z0A7Z5"/>
<evidence type="ECO:0000313" key="7">
    <source>
        <dbReference type="EMBL" id="TFY83206.1"/>
    </source>
</evidence>
<keyword evidence="3" id="KW-0378">Hydrolase</keyword>
<name>A0A4Z0A7Z5_9AGAM</name>
<evidence type="ECO:0000256" key="4">
    <source>
        <dbReference type="ARBA" id="ARBA00022807"/>
    </source>
</evidence>
<feature type="region of interest" description="Disordered" evidence="5">
    <location>
        <begin position="559"/>
        <end position="601"/>
    </location>
</feature>
<dbReference type="GO" id="GO:0016926">
    <property type="term" value="P:protein desumoylation"/>
    <property type="evidence" value="ECO:0007669"/>
    <property type="project" value="TreeGrafter"/>
</dbReference>
<proteinExistence type="inferred from homology"/>
<dbReference type="EMBL" id="SFCI01000045">
    <property type="protein sequence ID" value="TFY83206.1"/>
    <property type="molecule type" value="Genomic_DNA"/>
</dbReference>
<dbReference type="OrthoDB" id="3070835at2759"/>
<comment type="similarity">
    <text evidence="1">Belongs to the peptidase C48 family.</text>
</comment>
<accession>A0A4Z0A7Z5</accession>
<dbReference type="PROSITE" id="PS50600">
    <property type="entry name" value="ULP_PROTEASE"/>
    <property type="match status" value="1"/>
</dbReference>
<dbReference type="InterPro" id="IPR038765">
    <property type="entry name" value="Papain-like_cys_pep_sf"/>
</dbReference>
<feature type="domain" description="Ubiquitin-like protease family profile" evidence="6">
    <location>
        <begin position="316"/>
        <end position="504"/>
    </location>
</feature>
<dbReference type="GO" id="GO:0005634">
    <property type="term" value="C:nucleus"/>
    <property type="evidence" value="ECO:0007669"/>
    <property type="project" value="TreeGrafter"/>
</dbReference>
<comment type="caution">
    <text evidence="7">The sequence shown here is derived from an EMBL/GenBank/DDBJ whole genome shotgun (WGS) entry which is preliminary data.</text>
</comment>
<organism evidence="7 8">
    <name type="scientific">Hericium alpestre</name>
    <dbReference type="NCBI Taxonomy" id="135208"/>
    <lineage>
        <taxon>Eukaryota</taxon>
        <taxon>Fungi</taxon>
        <taxon>Dikarya</taxon>
        <taxon>Basidiomycota</taxon>
        <taxon>Agaricomycotina</taxon>
        <taxon>Agaricomycetes</taxon>
        <taxon>Russulales</taxon>
        <taxon>Hericiaceae</taxon>
        <taxon>Hericium</taxon>
    </lineage>
</organism>
<evidence type="ECO:0000259" key="6">
    <source>
        <dbReference type="PROSITE" id="PS50600"/>
    </source>
</evidence>
<dbReference type="Proteomes" id="UP000298061">
    <property type="component" value="Unassembled WGS sequence"/>
</dbReference>
<dbReference type="GO" id="GO:0016929">
    <property type="term" value="F:deSUMOylase activity"/>
    <property type="evidence" value="ECO:0007669"/>
    <property type="project" value="TreeGrafter"/>
</dbReference>
<sequence>MGRKATTHDKQGKKRTQEDRAKLDKKSELEKRRYYRKKQLTERSTKFVIVQLTADNLRQRAEQDAQRVVSAASRKAARYIPSSVVLPLVQHVPPPLAEHVLHPVPLPLAQHVSTPLAYLVPQHVEQHVPSPLTEDLPPHISLPTQIVTHCLLKFAALSVPSVFASPFTLWLGQVESWLTQSQLLWVWDAVDMDGAVLTLQRQLLPTIKDQLVRSKADVGYNSVVKRRREFEQALAGGRYLLERATMIWNRNPWSPELQGGPGYVLSRVQALVFGILATVQGIRSEILSWRDKGYVSVKSTLKELIKEKVKRNIKIGSCEQSDLDRLRPGQMLSGTLITYFAIKWNTQFPNSLILRTSFMNTRLPSAPPPSSFKDVFSYPGLQNMFECGHALPWKQILIPVHLPSEIHWVLAVVDFVDQRIAVYDSLKKTFERNVSKDPEQSKHWNIIQRLKWFVERCFRELKERFNLPLLLDWSVWELQPHVLCPFQSNSTDCGVFVLVFIYHFLHGGLNSKLVPPEFLLTFGDPRDLNGMRLLFMEALIQDHETLQHRSWAEKRTDFPIEETQGPSDFPDNNTDSDDESQSQSVIRITDSEDDLPSRLSV</sequence>